<keyword evidence="3" id="KW-1185">Reference proteome</keyword>
<dbReference type="RefSeq" id="WP_084352874.1">
    <property type="nucleotide sequence ID" value="NZ_FWYD01000005.1"/>
</dbReference>
<keyword evidence="1" id="KW-0812">Transmembrane</keyword>
<dbReference type="Gene3D" id="2.60.450.10">
    <property type="entry name" value="Lipopolysaccharide (LPS) transport protein A like domain"/>
    <property type="match status" value="1"/>
</dbReference>
<dbReference type="Proteomes" id="UP000192330">
    <property type="component" value="Unassembled WGS sequence"/>
</dbReference>
<evidence type="ECO:0000313" key="3">
    <source>
        <dbReference type="Proteomes" id="UP000192330"/>
    </source>
</evidence>
<dbReference type="InterPro" id="IPR010664">
    <property type="entry name" value="LipoPS_assembly_LptC-rel"/>
</dbReference>
<protein>
    <submittedName>
        <fullName evidence="2">Lipopolysaccharide export system protein LptC</fullName>
    </submittedName>
</protein>
<reference evidence="2 3" key="1">
    <citation type="submission" date="2017-04" db="EMBL/GenBank/DDBJ databases">
        <authorList>
            <person name="Afonso C.L."/>
            <person name="Miller P.J."/>
            <person name="Scott M.A."/>
            <person name="Spackman E."/>
            <person name="Goraichik I."/>
            <person name="Dimitrov K.M."/>
            <person name="Suarez D.L."/>
            <person name="Swayne D.E."/>
        </authorList>
    </citation>
    <scope>NUCLEOTIDE SEQUENCE [LARGE SCALE GENOMIC DNA]</scope>
    <source>
        <strain evidence="2 3">CGMCC 1.12644</strain>
    </source>
</reference>
<dbReference type="OrthoDB" id="7871110at2"/>
<evidence type="ECO:0000256" key="1">
    <source>
        <dbReference type="SAM" id="Phobius"/>
    </source>
</evidence>
<proteinExistence type="predicted"/>
<evidence type="ECO:0000313" key="2">
    <source>
        <dbReference type="EMBL" id="SMC78333.1"/>
    </source>
</evidence>
<keyword evidence="1" id="KW-1133">Transmembrane helix</keyword>
<dbReference type="Pfam" id="PF06835">
    <property type="entry name" value="LptC"/>
    <property type="match status" value="1"/>
</dbReference>
<accession>A0A1W2BZE6</accession>
<dbReference type="EMBL" id="FWYD01000005">
    <property type="protein sequence ID" value="SMC78333.1"/>
    <property type="molecule type" value="Genomic_DNA"/>
</dbReference>
<dbReference type="STRING" id="1387277.SAMN06295998_105146"/>
<name>A0A1W2BZE6_9RHOB</name>
<sequence>MARSSGTYSRVIAWLKILLPLIALGLLSTVFLLSTEIDPGADLPFSNAEMADRASSQQVTAPYFSGATSSGALLTITAESARPDPEEAGRAFASSVIARMKMKDESQIMLNAHSATFSDLDDTAILSGEVLIESSTGYVMTTQELSASLSRIEAESAGPVEATGPAGTLNAGRMRIETIENGEDVRLLFTDGVKLVYDPQN</sequence>
<keyword evidence="1" id="KW-0472">Membrane</keyword>
<gene>
    <name evidence="2" type="ORF">SAMN06295998_105146</name>
</gene>
<feature type="transmembrane region" description="Helical" evidence="1">
    <location>
        <begin position="12"/>
        <end position="33"/>
    </location>
</feature>
<organism evidence="2 3">
    <name type="scientific">Primorskyibacter flagellatus</name>
    <dbReference type="NCBI Taxonomy" id="1387277"/>
    <lineage>
        <taxon>Bacteria</taxon>
        <taxon>Pseudomonadati</taxon>
        <taxon>Pseudomonadota</taxon>
        <taxon>Alphaproteobacteria</taxon>
        <taxon>Rhodobacterales</taxon>
        <taxon>Roseobacteraceae</taxon>
        <taxon>Primorskyibacter</taxon>
    </lineage>
</organism>
<dbReference type="AlphaFoldDB" id="A0A1W2BZE6"/>